<name>A0ABW7ZGU4_9ACTN</name>
<dbReference type="PANTHER" id="PTHR36840">
    <property type="entry name" value="BLL5714 PROTEIN"/>
    <property type="match status" value="1"/>
</dbReference>
<dbReference type="InterPro" id="IPR010640">
    <property type="entry name" value="Low_temperature_requirement_A"/>
</dbReference>
<feature type="transmembrane region" description="Helical" evidence="1">
    <location>
        <begin position="376"/>
        <end position="394"/>
    </location>
</feature>
<keyword evidence="1" id="KW-1133">Transmembrane helix</keyword>
<feature type="transmembrane region" description="Helical" evidence="1">
    <location>
        <begin position="154"/>
        <end position="173"/>
    </location>
</feature>
<feature type="transmembrane region" description="Helical" evidence="1">
    <location>
        <begin position="63"/>
        <end position="84"/>
    </location>
</feature>
<feature type="transmembrane region" description="Helical" evidence="1">
    <location>
        <begin position="122"/>
        <end position="142"/>
    </location>
</feature>
<dbReference type="Pfam" id="PF06772">
    <property type="entry name" value="LtrA"/>
    <property type="match status" value="1"/>
</dbReference>
<reference evidence="2 3" key="1">
    <citation type="submission" date="2024-10" db="EMBL/GenBank/DDBJ databases">
        <title>The Natural Products Discovery Center: Release of the First 8490 Sequenced Strains for Exploring Actinobacteria Biosynthetic Diversity.</title>
        <authorList>
            <person name="Kalkreuter E."/>
            <person name="Kautsar S.A."/>
            <person name="Yang D."/>
            <person name="Bader C.D."/>
            <person name="Teijaro C.N."/>
            <person name="Fluegel L."/>
            <person name="Davis C.M."/>
            <person name="Simpson J.R."/>
            <person name="Lauterbach L."/>
            <person name="Steele A.D."/>
            <person name="Gui C."/>
            <person name="Meng S."/>
            <person name="Li G."/>
            <person name="Viehrig K."/>
            <person name="Ye F."/>
            <person name="Su P."/>
            <person name="Kiefer A.F."/>
            <person name="Nichols A."/>
            <person name="Cepeda A.J."/>
            <person name="Yan W."/>
            <person name="Fan B."/>
            <person name="Jiang Y."/>
            <person name="Adhikari A."/>
            <person name="Zheng C.-J."/>
            <person name="Schuster L."/>
            <person name="Cowan T.M."/>
            <person name="Smanski M.J."/>
            <person name="Chevrette M.G."/>
            <person name="De Carvalho L.P.S."/>
            <person name="Shen B."/>
        </authorList>
    </citation>
    <scope>NUCLEOTIDE SEQUENCE [LARGE SCALE GENOMIC DNA]</scope>
    <source>
        <strain evidence="2 3">NPDC049845</strain>
    </source>
</reference>
<evidence type="ECO:0000313" key="3">
    <source>
        <dbReference type="Proteomes" id="UP001612812"/>
    </source>
</evidence>
<keyword evidence="3" id="KW-1185">Reference proteome</keyword>
<proteinExistence type="predicted"/>
<dbReference type="RefSeq" id="WP_396825708.1">
    <property type="nucleotide sequence ID" value="NZ_JBITLE010000002.1"/>
</dbReference>
<feature type="transmembrane region" description="Helical" evidence="1">
    <location>
        <begin position="96"/>
        <end position="116"/>
    </location>
</feature>
<keyword evidence="1" id="KW-0472">Membrane</keyword>
<gene>
    <name evidence="2" type="ORF">ACIBP4_07120</name>
</gene>
<keyword evidence="1" id="KW-0812">Transmembrane</keyword>
<sequence>MGGGAWRARAERRSMTTGRAGVLLRRPEQARTAFLELFFDLVFVLAFFQLSQELLKHLSWTGAIQTIVLLFAVLHLWFATTRLLDAFDPRHPLVQLLIMPIMFGTIVLTAAAPEAFGRRGLIFAVAYLTIRLVGLALAVYFLKGSKAQRSAIRILFWVGLSAPMWIVGALLPAPARVPLWMAATVMEYVALALGFPTPKLGRHGARRIEVVTSEEHFAERYQQFFIIALGEPILVTGLAFSDSEFGALRSAATLAAFATTALLWRIYIHRAGALLADAMVASRRPLRVGVLTTYAHAIMVAAVVAIAVGDELVILHPSGHPEPAKAAVMLGGPALFLTGRAIFEYAVFGRVSLPRVLGASALVALVPAMWPVPPLGVAATATLVLAGVAVADGLRTRRLPSEPPSPPR</sequence>
<evidence type="ECO:0000256" key="1">
    <source>
        <dbReference type="SAM" id="Phobius"/>
    </source>
</evidence>
<feature type="transmembrane region" description="Helical" evidence="1">
    <location>
        <begin position="247"/>
        <end position="267"/>
    </location>
</feature>
<dbReference type="Proteomes" id="UP001612812">
    <property type="component" value="Unassembled WGS sequence"/>
</dbReference>
<feature type="transmembrane region" description="Helical" evidence="1">
    <location>
        <begin position="33"/>
        <end position="51"/>
    </location>
</feature>
<evidence type="ECO:0000313" key="2">
    <source>
        <dbReference type="EMBL" id="MFI7262059.1"/>
    </source>
</evidence>
<accession>A0ABW7ZGU4</accession>
<dbReference type="PANTHER" id="PTHR36840:SF1">
    <property type="entry name" value="BLL5714 PROTEIN"/>
    <property type="match status" value="1"/>
</dbReference>
<organism evidence="2 3">
    <name type="scientific">Micromonospora maritima</name>
    <dbReference type="NCBI Taxonomy" id="986711"/>
    <lineage>
        <taxon>Bacteria</taxon>
        <taxon>Bacillati</taxon>
        <taxon>Actinomycetota</taxon>
        <taxon>Actinomycetes</taxon>
        <taxon>Micromonosporales</taxon>
        <taxon>Micromonosporaceae</taxon>
        <taxon>Micromonospora</taxon>
    </lineage>
</organism>
<feature type="transmembrane region" description="Helical" evidence="1">
    <location>
        <begin position="288"/>
        <end position="308"/>
    </location>
</feature>
<dbReference type="EMBL" id="JBITLE010000002">
    <property type="protein sequence ID" value="MFI7262059.1"/>
    <property type="molecule type" value="Genomic_DNA"/>
</dbReference>
<protein>
    <submittedName>
        <fullName evidence="2">Low temperature requirement protein A</fullName>
    </submittedName>
</protein>
<comment type="caution">
    <text evidence="2">The sequence shown here is derived from an EMBL/GenBank/DDBJ whole genome shotgun (WGS) entry which is preliminary data.</text>
</comment>